<name>K0K8C3_SACES</name>
<proteinExistence type="predicted"/>
<organism evidence="2 3">
    <name type="scientific">Saccharothrix espanaensis (strain ATCC 51144 / DSM 44229 / JCM 9112 / NBRC 15066 / NRRL 15764)</name>
    <dbReference type="NCBI Taxonomy" id="1179773"/>
    <lineage>
        <taxon>Bacteria</taxon>
        <taxon>Bacillati</taxon>
        <taxon>Actinomycetota</taxon>
        <taxon>Actinomycetes</taxon>
        <taxon>Pseudonocardiales</taxon>
        <taxon>Pseudonocardiaceae</taxon>
        <taxon>Saccharothrix</taxon>
    </lineage>
</organism>
<dbReference type="Proteomes" id="UP000006281">
    <property type="component" value="Chromosome"/>
</dbReference>
<gene>
    <name evidence="2" type="ordered locus">BN6_65490</name>
</gene>
<evidence type="ECO:0000256" key="1">
    <source>
        <dbReference type="SAM" id="MobiDB-lite"/>
    </source>
</evidence>
<evidence type="ECO:0000313" key="3">
    <source>
        <dbReference type="Proteomes" id="UP000006281"/>
    </source>
</evidence>
<keyword evidence="3" id="KW-1185">Reference proteome</keyword>
<evidence type="ECO:0000313" key="2">
    <source>
        <dbReference type="EMBL" id="CCH33787.1"/>
    </source>
</evidence>
<dbReference type="HOGENOM" id="CLU_2847228_0_0_11"/>
<protein>
    <submittedName>
        <fullName evidence="2">Uncharacterized protein</fullName>
    </submittedName>
</protein>
<accession>K0K8C3</accession>
<dbReference type="KEGG" id="sesp:BN6_65490"/>
<sequence length="65" mass="7400">MFGHRPRLRRREEDPASRYWRLGLFRSIRHRDHPQVDNGEQTTEDGRDRAGGGNGEQAATAAGRA</sequence>
<dbReference type="AlphaFoldDB" id="K0K8C3"/>
<dbReference type="EMBL" id="HE804045">
    <property type="protein sequence ID" value="CCH33787.1"/>
    <property type="molecule type" value="Genomic_DNA"/>
</dbReference>
<reference evidence="2 3" key="1">
    <citation type="journal article" date="2012" name="BMC Genomics">
        <title>Complete genome sequence of Saccharothrix espanaensis DSM 44229T and comparison to the other completely sequenced Pseudonocardiaceae.</title>
        <authorList>
            <person name="Strobel T."/>
            <person name="Al-Dilaimi A."/>
            <person name="Blom J."/>
            <person name="Gessner A."/>
            <person name="Kalinowski J."/>
            <person name="Luzhetska M."/>
            <person name="Puhler A."/>
            <person name="Szczepanowski R."/>
            <person name="Bechthold A."/>
            <person name="Ruckert C."/>
        </authorList>
    </citation>
    <scope>NUCLEOTIDE SEQUENCE [LARGE SCALE GENOMIC DNA]</scope>
    <source>
        <strain evidence="3">ATCC 51144 / DSM 44229 / JCM 9112 / NBRC 15066 / NRRL 15764</strain>
    </source>
</reference>
<feature type="region of interest" description="Disordered" evidence="1">
    <location>
        <begin position="27"/>
        <end position="65"/>
    </location>
</feature>